<keyword evidence="2" id="KW-1185">Reference proteome</keyword>
<accession>A0ACD3A2D5</accession>
<organism evidence="1 2">
    <name type="scientific">Pluteus cervinus</name>
    <dbReference type="NCBI Taxonomy" id="181527"/>
    <lineage>
        <taxon>Eukaryota</taxon>
        <taxon>Fungi</taxon>
        <taxon>Dikarya</taxon>
        <taxon>Basidiomycota</taxon>
        <taxon>Agaricomycotina</taxon>
        <taxon>Agaricomycetes</taxon>
        <taxon>Agaricomycetidae</taxon>
        <taxon>Agaricales</taxon>
        <taxon>Pluteineae</taxon>
        <taxon>Pluteaceae</taxon>
        <taxon>Pluteus</taxon>
    </lineage>
</organism>
<feature type="non-terminal residue" evidence="1">
    <location>
        <position position="870"/>
    </location>
</feature>
<proteinExistence type="predicted"/>
<evidence type="ECO:0000313" key="1">
    <source>
        <dbReference type="EMBL" id="TFK59814.1"/>
    </source>
</evidence>
<protein>
    <submittedName>
        <fullName evidence="1">Uncharacterized protein</fullName>
    </submittedName>
</protein>
<evidence type="ECO:0000313" key="2">
    <source>
        <dbReference type="Proteomes" id="UP000308600"/>
    </source>
</evidence>
<reference evidence="1 2" key="1">
    <citation type="journal article" date="2019" name="Nat. Ecol. Evol.">
        <title>Megaphylogeny resolves global patterns of mushroom evolution.</title>
        <authorList>
            <person name="Varga T."/>
            <person name="Krizsan K."/>
            <person name="Foldi C."/>
            <person name="Dima B."/>
            <person name="Sanchez-Garcia M."/>
            <person name="Sanchez-Ramirez S."/>
            <person name="Szollosi G.J."/>
            <person name="Szarkandi J.G."/>
            <person name="Papp V."/>
            <person name="Albert L."/>
            <person name="Andreopoulos W."/>
            <person name="Angelini C."/>
            <person name="Antonin V."/>
            <person name="Barry K.W."/>
            <person name="Bougher N.L."/>
            <person name="Buchanan P."/>
            <person name="Buyck B."/>
            <person name="Bense V."/>
            <person name="Catcheside P."/>
            <person name="Chovatia M."/>
            <person name="Cooper J."/>
            <person name="Damon W."/>
            <person name="Desjardin D."/>
            <person name="Finy P."/>
            <person name="Geml J."/>
            <person name="Haridas S."/>
            <person name="Hughes K."/>
            <person name="Justo A."/>
            <person name="Karasinski D."/>
            <person name="Kautmanova I."/>
            <person name="Kiss B."/>
            <person name="Kocsube S."/>
            <person name="Kotiranta H."/>
            <person name="LaButti K.M."/>
            <person name="Lechner B.E."/>
            <person name="Liimatainen K."/>
            <person name="Lipzen A."/>
            <person name="Lukacs Z."/>
            <person name="Mihaltcheva S."/>
            <person name="Morgado L.N."/>
            <person name="Niskanen T."/>
            <person name="Noordeloos M.E."/>
            <person name="Ohm R.A."/>
            <person name="Ortiz-Santana B."/>
            <person name="Ovrebo C."/>
            <person name="Racz N."/>
            <person name="Riley R."/>
            <person name="Savchenko A."/>
            <person name="Shiryaev A."/>
            <person name="Soop K."/>
            <person name="Spirin V."/>
            <person name="Szebenyi C."/>
            <person name="Tomsovsky M."/>
            <person name="Tulloss R.E."/>
            <person name="Uehling J."/>
            <person name="Grigoriev I.V."/>
            <person name="Vagvolgyi C."/>
            <person name="Papp T."/>
            <person name="Martin F.M."/>
            <person name="Miettinen O."/>
            <person name="Hibbett D.S."/>
            <person name="Nagy L.G."/>
        </authorList>
    </citation>
    <scope>NUCLEOTIDE SEQUENCE [LARGE SCALE GENOMIC DNA]</scope>
    <source>
        <strain evidence="1 2">NL-1719</strain>
    </source>
</reference>
<gene>
    <name evidence="1" type="ORF">BDN72DRAFT_723748</name>
</gene>
<feature type="non-terminal residue" evidence="1">
    <location>
        <position position="1"/>
    </location>
</feature>
<dbReference type="Proteomes" id="UP000308600">
    <property type="component" value="Unassembled WGS sequence"/>
</dbReference>
<sequence>EYFPCSGTVLSQKKTFIDRFNMDDYANARLKNIHYPFSDEEEWQFGSLLMRSNLSMATIDEMLSLRLIRRLDLSFKTAKSLRSLVELLPQGPVWKSIPIRTRQATKQKLHLYYRNPLQCIEAILQNPLVTDYISYSPVRVYRSAQKTVRVYSEWLSGSAAWEMQELLPKDATLLGMILSSDKTNITAMTGNRLAHPLLISLANLDLDFRSKSSNNAYLLLSLLPIPKFTDPAYKTLFEARLIHRALDFILEDAKRAAKVGYIMDDAFGRRRVHPRRTRVHTLQRIREAGRKAHPWQVQKYMEETKALRISGVHKPFWRNWSSPPLADPANFINPDPLHHWHKAFYDHDLKWCIAALGEGEIDHRFSILHNHTGFRPFPDGISHLQQSTMRENRDLQRYIVAVIAGAVESRFLIAIRALCDVRYRAQSLVLDDDDLHEIDNSLKEFHQHRDAIIASGARTVQNWYIPKFETLLNITRCTRSSGVPIGFSTERTENEHINIIKRPSKKTNNRDYEPQLCRNMDRGEKIRTFEIATEIRAAAVDLGGSFTGNSNNGEYLLPNPPIQPVVSSTKALLEEISPTVFATKRSTTDYFKKARDLVRPPRLPPPGPLRTIVVENTAIHLKQDSCYIMTLDKAAQKFQIPDLGSALAHYMEQAHRNPTGPYIIGGHRLRALQPLPFKRIAIWTKVQLQNKTFHPPYSVMPATTVNASMPDESWPAGRFDPVIINTSKGEQWPYSGLPGHCVAQLCLIMLPIRDSSLDPPLPPSLNIYLTYSRRFDTISQLNPKLSGSRTHRGPYPDPTTNLIILRRARRANGEPMGDIIPIRQLRALVNLVPKFGSEPDNRLTQQTSLAYSDEFYLNKYFTKQMFFSLT</sequence>
<name>A0ACD3A2D5_9AGAR</name>
<dbReference type="EMBL" id="ML208888">
    <property type="protein sequence ID" value="TFK59814.1"/>
    <property type="molecule type" value="Genomic_DNA"/>
</dbReference>